<feature type="transmembrane region" description="Helical" evidence="1">
    <location>
        <begin position="6"/>
        <end position="28"/>
    </location>
</feature>
<keyword evidence="3" id="KW-1185">Reference proteome</keyword>
<dbReference type="EMBL" id="JAASRM010000001">
    <property type="protein sequence ID" value="NIK86886.1"/>
    <property type="molecule type" value="Genomic_DNA"/>
</dbReference>
<evidence type="ECO:0000256" key="1">
    <source>
        <dbReference type="SAM" id="Phobius"/>
    </source>
</evidence>
<keyword evidence="1" id="KW-0812">Transmembrane</keyword>
<protein>
    <submittedName>
        <fullName evidence="2">Uncharacterized protein</fullName>
    </submittedName>
</protein>
<gene>
    <name evidence="2" type="ORF">FHS83_000204</name>
</gene>
<keyword evidence="1" id="KW-1133">Transmembrane helix</keyword>
<name>A0A846MU61_9PROT</name>
<evidence type="ECO:0000313" key="3">
    <source>
        <dbReference type="Proteomes" id="UP000570514"/>
    </source>
</evidence>
<accession>A0A846MU61</accession>
<comment type="caution">
    <text evidence="2">The sequence shown here is derived from an EMBL/GenBank/DDBJ whole genome shotgun (WGS) entry which is preliminary data.</text>
</comment>
<evidence type="ECO:0000313" key="2">
    <source>
        <dbReference type="EMBL" id="NIK86886.1"/>
    </source>
</evidence>
<dbReference type="RefSeq" id="WP_167079986.1">
    <property type="nucleotide sequence ID" value="NZ_BAAADC010000001.1"/>
</dbReference>
<feature type="transmembrane region" description="Helical" evidence="1">
    <location>
        <begin position="35"/>
        <end position="57"/>
    </location>
</feature>
<proteinExistence type="predicted"/>
<sequence>MGTLWVVAPLVVAGLGFIGFLFGAGHLVRGRFMRAGAGLGGGGLITIAGLAVGLIGLNLQSYQRLTYEVPLAQVSVHVVNPALKIYTVAVTRLDGTNRVQNCTLQGDSWEVGGRFQKWKPWANEIGLDATYTLDQITNRYNSAAEGNGKRITACDLQSQPSEVSKVLPRVVSNWILAHMMVKQREFGSASYMPLVDGAKYTVIATQFGFNAEPANAIANRANERVGF</sequence>
<keyword evidence="1" id="KW-0472">Membrane</keyword>
<organism evidence="2 3">
    <name type="scientific">Rhizomicrobium palustre</name>
    <dbReference type="NCBI Taxonomy" id="189966"/>
    <lineage>
        <taxon>Bacteria</taxon>
        <taxon>Pseudomonadati</taxon>
        <taxon>Pseudomonadota</taxon>
        <taxon>Alphaproteobacteria</taxon>
        <taxon>Micropepsales</taxon>
        <taxon>Micropepsaceae</taxon>
        <taxon>Rhizomicrobium</taxon>
    </lineage>
</organism>
<reference evidence="2 3" key="1">
    <citation type="submission" date="2020-03" db="EMBL/GenBank/DDBJ databases">
        <title>Genomic Encyclopedia of Type Strains, Phase IV (KMG-IV): sequencing the most valuable type-strain genomes for metagenomic binning, comparative biology and taxonomic classification.</title>
        <authorList>
            <person name="Goeker M."/>
        </authorList>
    </citation>
    <scope>NUCLEOTIDE SEQUENCE [LARGE SCALE GENOMIC DNA]</scope>
    <source>
        <strain evidence="2 3">DSM 19867</strain>
    </source>
</reference>
<dbReference type="Proteomes" id="UP000570514">
    <property type="component" value="Unassembled WGS sequence"/>
</dbReference>
<dbReference type="AlphaFoldDB" id="A0A846MU61"/>